<proteinExistence type="predicted"/>
<evidence type="ECO:0000313" key="1">
    <source>
        <dbReference type="EMBL" id="MCF2527356.1"/>
    </source>
</evidence>
<evidence type="ECO:0000313" key="2">
    <source>
        <dbReference type="Proteomes" id="UP001165378"/>
    </source>
</evidence>
<dbReference type="EMBL" id="JAKFHA010000003">
    <property type="protein sequence ID" value="MCF2527356.1"/>
    <property type="molecule type" value="Genomic_DNA"/>
</dbReference>
<name>A0AA41TZC5_9ACTN</name>
<organism evidence="1 2">
    <name type="scientific">Yinghuangia soli</name>
    <dbReference type="NCBI Taxonomy" id="2908204"/>
    <lineage>
        <taxon>Bacteria</taxon>
        <taxon>Bacillati</taxon>
        <taxon>Actinomycetota</taxon>
        <taxon>Actinomycetes</taxon>
        <taxon>Kitasatosporales</taxon>
        <taxon>Streptomycetaceae</taxon>
        <taxon>Yinghuangia</taxon>
    </lineage>
</organism>
<comment type="caution">
    <text evidence="1">The sequence shown here is derived from an EMBL/GenBank/DDBJ whole genome shotgun (WGS) entry which is preliminary data.</text>
</comment>
<reference evidence="1" key="1">
    <citation type="submission" date="2022-01" db="EMBL/GenBank/DDBJ databases">
        <title>Genome-Based Taxonomic Classification of the Phylum Actinobacteria.</title>
        <authorList>
            <person name="Gao Y."/>
        </authorList>
    </citation>
    <scope>NUCLEOTIDE SEQUENCE</scope>
    <source>
        <strain evidence="1">KLBMP 8922</strain>
    </source>
</reference>
<gene>
    <name evidence="1" type="ORF">LZ495_09050</name>
</gene>
<dbReference type="Proteomes" id="UP001165378">
    <property type="component" value="Unassembled WGS sequence"/>
</dbReference>
<dbReference type="AlphaFoldDB" id="A0AA41TZC5"/>
<sequence>MGANIPPVPEQFAGVLDWVPTYGIALRRVGTAFEVVRIDGEYGDAVAGRLFAAWSAAWSAAVPGRGPGAHLDGDGGPGPVVEDRSRRHAVYFFLAPGAGLPYRWPPGTTYLGRRSGEAYVGVPAVDGETWPLSWRCPPTRERPFVDPALLHASL</sequence>
<dbReference type="RefSeq" id="WP_235051491.1">
    <property type="nucleotide sequence ID" value="NZ_JAKFHA010000003.1"/>
</dbReference>
<accession>A0AA41TZC5</accession>
<keyword evidence="2" id="KW-1185">Reference proteome</keyword>
<protein>
    <submittedName>
        <fullName evidence="1">Uncharacterized protein</fullName>
    </submittedName>
</protein>